<reference evidence="1 2" key="1">
    <citation type="submission" date="2016-08" db="EMBL/GenBank/DDBJ databases">
        <title>Hymenobacter coccineus sp. nov., Hymenobacter lapidarius sp. nov. and Hymenobacter glacialis sp. nov., isolated from Antarctic soil.</title>
        <authorList>
            <person name="Sedlacek I."/>
            <person name="Kralova S."/>
            <person name="Kyrova K."/>
            <person name="Maslanova I."/>
            <person name="Stankova E."/>
            <person name="Vrbovska V."/>
            <person name="Nemec M."/>
            <person name="Bartak M."/>
            <person name="Svec P."/>
            <person name="Busse H.-J."/>
            <person name="Pantucek R."/>
        </authorList>
    </citation>
    <scope>NUCLEOTIDE SEQUENCE [LARGE SCALE GENOMIC DNA]</scope>
    <source>
        <strain evidence="1 2">CCM 8649</strain>
    </source>
</reference>
<name>A0A1G1SY67_9BACT</name>
<dbReference type="Gene3D" id="2.60.40.1120">
    <property type="entry name" value="Carboxypeptidase-like, regulatory domain"/>
    <property type="match status" value="1"/>
</dbReference>
<protein>
    <recommendedName>
        <fullName evidence="3">TonB-dependent receptor plug domain-containing protein</fullName>
    </recommendedName>
</protein>
<dbReference type="EMBL" id="MDZA01000415">
    <property type="protein sequence ID" value="OGX83568.1"/>
    <property type="molecule type" value="Genomic_DNA"/>
</dbReference>
<dbReference type="AlphaFoldDB" id="A0A1G1SY67"/>
<gene>
    <name evidence="1" type="ORF">BEN49_02095</name>
</gene>
<sequence length="253" mass="27535">MAARRTTVHIPQPCAESWAAMTPRGPGRHCAACQQTVVDFTQKTNGEILAMLKQATGNTCGRFAAGQLGRPLQPLAVGAPSRWRAWLAAAVAVWGLREGVGTVARAQVPTELRPLRAPATVPATTGPSKYTHVISGVVTDSATHEGAPGVSVILMGTTFGTSTDATGHFRLELPDSLIRKSKCIIGFSWVGYARQELALSSFTEPVEVVLRPDQQALGGIVVVGDYSHRPWPWHPRRFYYWSKYWLTQAFRQS</sequence>
<dbReference type="SUPFAM" id="SSF49464">
    <property type="entry name" value="Carboxypeptidase regulatory domain-like"/>
    <property type="match status" value="1"/>
</dbReference>
<dbReference type="Proteomes" id="UP000177506">
    <property type="component" value="Unassembled WGS sequence"/>
</dbReference>
<dbReference type="RefSeq" id="WP_070746141.1">
    <property type="nucleotide sequence ID" value="NZ_MDZA01000415.1"/>
</dbReference>
<evidence type="ECO:0000313" key="2">
    <source>
        <dbReference type="Proteomes" id="UP000177506"/>
    </source>
</evidence>
<comment type="caution">
    <text evidence="1">The sequence shown here is derived from an EMBL/GenBank/DDBJ whole genome shotgun (WGS) entry which is preliminary data.</text>
</comment>
<proteinExistence type="predicted"/>
<dbReference type="OrthoDB" id="7432683at2"/>
<evidence type="ECO:0000313" key="1">
    <source>
        <dbReference type="EMBL" id="OGX83568.1"/>
    </source>
</evidence>
<evidence type="ECO:0008006" key="3">
    <source>
        <dbReference type="Google" id="ProtNLM"/>
    </source>
</evidence>
<dbReference type="InterPro" id="IPR008969">
    <property type="entry name" value="CarboxyPept-like_regulatory"/>
</dbReference>
<dbReference type="Pfam" id="PF13715">
    <property type="entry name" value="CarbopepD_reg_2"/>
    <property type="match status" value="1"/>
</dbReference>
<accession>A0A1G1SY67</accession>
<keyword evidence="2" id="KW-1185">Reference proteome</keyword>
<organism evidence="1 2">
    <name type="scientific">Hymenobacter coccineus</name>
    <dbReference type="NCBI Taxonomy" id="1908235"/>
    <lineage>
        <taxon>Bacteria</taxon>
        <taxon>Pseudomonadati</taxon>
        <taxon>Bacteroidota</taxon>
        <taxon>Cytophagia</taxon>
        <taxon>Cytophagales</taxon>
        <taxon>Hymenobacteraceae</taxon>
        <taxon>Hymenobacter</taxon>
    </lineage>
</organism>